<dbReference type="AlphaFoldDB" id="A0AAD9C020"/>
<dbReference type="EMBL" id="JASDAP010000015">
    <property type="protein sequence ID" value="KAK1891894.1"/>
    <property type="molecule type" value="Genomic_DNA"/>
</dbReference>
<feature type="region of interest" description="Disordered" evidence="1">
    <location>
        <begin position="1"/>
        <end position="53"/>
    </location>
</feature>
<dbReference type="Proteomes" id="UP001228049">
    <property type="component" value="Unassembled WGS sequence"/>
</dbReference>
<reference evidence="2" key="1">
    <citation type="submission" date="2023-04" db="EMBL/GenBank/DDBJ databases">
        <title>Chromosome-level genome of Chaenocephalus aceratus.</title>
        <authorList>
            <person name="Park H."/>
        </authorList>
    </citation>
    <scope>NUCLEOTIDE SEQUENCE</scope>
    <source>
        <strain evidence="2">DE</strain>
        <tissue evidence="2">Muscle</tissue>
    </source>
</reference>
<proteinExistence type="predicted"/>
<evidence type="ECO:0000256" key="1">
    <source>
        <dbReference type="SAM" id="MobiDB-lite"/>
    </source>
</evidence>
<evidence type="ECO:0000313" key="2">
    <source>
        <dbReference type="EMBL" id="KAK1891894.1"/>
    </source>
</evidence>
<name>A0AAD9C020_DISEL</name>
<keyword evidence="3" id="KW-1185">Reference proteome</keyword>
<feature type="compositionally biased region" description="Polar residues" evidence="1">
    <location>
        <begin position="1"/>
        <end position="34"/>
    </location>
</feature>
<keyword evidence="2" id="KW-0675">Receptor</keyword>
<organism evidence="2 3">
    <name type="scientific">Dissostichus eleginoides</name>
    <name type="common">Patagonian toothfish</name>
    <name type="synonym">Dissostichus amissus</name>
    <dbReference type="NCBI Taxonomy" id="100907"/>
    <lineage>
        <taxon>Eukaryota</taxon>
        <taxon>Metazoa</taxon>
        <taxon>Chordata</taxon>
        <taxon>Craniata</taxon>
        <taxon>Vertebrata</taxon>
        <taxon>Euteleostomi</taxon>
        <taxon>Actinopterygii</taxon>
        <taxon>Neopterygii</taxon>
        <taxon>Teleostei</taxon>
        <taxon>Neoteleostei</taxon>
        <taxon>Acanthomorphata</taxon>
        <taxon>Eupercaria</taxon>
        <taxon>Perciformes</taxon>
        <taxon>Notothenioidei</taxon>
        <taxon>Nototheniidae</taxon>
        <taxon>Dissostichus</taxon>
    </lineage>
</organism>
<evidence type="ECO:0000313" key="3">
    <source>
        <dbReference type="Proteomes" id="UP001228049"/>
    </source>
</evidence>
<comment type="caution">
    <text evidence="2">The sequence shown here is derived from an EMBL/GenBank/DDBJ whole genome shotgun (WGS) entry which is preliminary data.</text>
</comment>
<protein>
    <submittedName>
        <fullName evidence="2">Mast/stem cell growth factor receptor Kit</fullName>
    </submittedName>
</protein>
<accession>A0AAD9C020</accession>
<gene>
    <name evidence="2" type="ORF">KUDE01_010718</name>
</gene>
<sequence length="69" mass="7304">MGFIYSNGTAASPQQSSHVQQHNTKQSAVGNTMAHSEDSADSEQQDPGRGAEATEIFTEACFVAFVPSN</sequence>